<feature type="transmembrane region" description="Helical" evidence="1">
    <location>
        <begin position="12"/>
        <end position="36"/>
    </location>
</feature>
<dbReference type="EMBL" id="BJXJ01000019">
    <property type="protein sequence ID" value="GEM76012.1"/>
    <property type="molecule type" value="Genomic_DNA"/>
</dbReference>
<name>A0A511QHT5_9VIBR</name>
<organism evidence="2 3">
    <name type="scientific">Vibrio sagamiensis NBRC 104589</name>
    <dbReference type="NCBI Taxonomy" id="1219064"/>
    <lineage>
        <taxon>Bacteria</taxon>
        <taxon>Pseudomonadati</taxon>
        <taxon>Pseudomonadota</taxon>
        <taxon>Gammaproteobacteria</taxon>
        <taxon>Vibrionales</taxon>
        <taxon>Vibrionaceae</taxon>
        <taxon>Vibrio</taxon>
    </lineage>
</organism>
<gene>
    <name evidence="2" type="ORF">VSA01S_21240</name>
</gene>
<proteinExistence type="predicted"/>
<accession>A0A511QHT5</accession>
<sequence>MQKLTSESGSASIEAIFTIPILIYILIIIVGFLQYIHNESIFNYNITRALHLFDYNSIIIDDDLHTSKLKFIESLNHNLNQSVIDLDENSLRFDCFNDLNSLLSNSYSIECNRNNIGESQVIRISFQFDYKRFSWLFSKIFPDNFLGMDRELIIFNESI</sequence>
<reference evidence="2 3" key="1">
    <citation type="submission" date="2019-07" db="EMBL/GenBank/DDBJ databases">
        <title>Whole genome shotgun sequence of Vibrio sagamiensis NBRC 104589.</title>
        <authorList>
            <person name="Hosoyama A."/>
            <person name="Uohara A."/>
            <person name="Ohji S."/>
            <person name="Ichikawa N."/>
        </authorList>
    </citation>
    <scope>NUCLEOTIDE SEQUENCE [LARGE SCALE GENOMIC DNA]</scope>
    <source>
        <strain evidence="2 3">NBRC 104589</strain>
    </source>
</reference>
<keyword evidence="1" id="KW-0472">Membrane</keyword>
<dbReference type="Proteomes" id="UP000321922">
    <property type="component" value="Unassembled WGS sequence"/>
</dbReference>
<evidence type="ECO:0000313" key="3">
    <source>
        <dbReference type="Proteomes" id="UP000321922"/>
    </source>
</evidence>
<dbReference type="OrthoDB" id="9901051at2"/>
<dbReference type="RefSeq" id="WP_039981659.1">
    <property type="nucleotide sequence ID" value="NZ_BAOJ01000063.1"/>
</dbReference>
<comment type="caution">
    <text evidence="2">The sequence shown here is derived from an EMBL/GenBank/DDBJ whole genome shotgun (WGS) entry which is preliminary data.</text>
</comment>
<evidence type="ECO:0000256" key="1">
    <source>
        <dbReference type="SAM" id="Phobius"/>
    </source>
</evidence>
<keyword evidence="3" id="KW-1185">Reference proteome</keyword>
<keyword evidence="1" id="KW-1133">Transmembrane helix</keyword>
<keyword evidence="1" id="KW-0812">Transmembrane</keyword>
<evidence type="ECO:0000313" key="2">
    <source>
        <dbReference type="EMBL" id="GEM76012.1"/>
    </source>
</evidence>
<protein>
    <submittedName>
        <fullName evidence="2">Uncharacterized protein</fullName>
    </submittedName>
</protein>
<dbReference type="AlphaFoldDB" id="A0A511QHT5"/>